<organism evidence="4 5">
    <name type="scientific">Colletotrichum chrysophilum</name>
    <dbReference type="NCBI Taxonomy" id="1836956"/>
    <lineage>
        <taxon>Eukaryota</taxon>
        <taxon>Fungi</taxon>
        <taxon>Dikarya</taxon>
        <taxon>Ascomycota</taxon>
        <taxon>Pezizomycotina</taxon>
        <taxon>Sordariomycetes</taxon>
        <taxon>Hypocreomycetidae</taxon>
        <taxon>Glomerellales</taxon>
        <taxon>Glomerellaceae</taxon>
        <taxon>Colletotrichum</taxon>
        <taxon>Colletotrichum gloeosporioides species complex</taxon>
    </lineage>
</organism>
<dbReference type="SUPFAM" id="SSF48403">
    <property type="entry name" value="Ankyrin repeat"/>
    <property type="match status" value="2"/>
</dbReference>
<feature type="region of interest" description="Disordered" evidence="3">
    <location>
        <begin position="122"/>
        <end position="142"/>
    </location>
</feature>
<feature type="compositionally biased region" description="Basic and acidic residues" evidence="3">
    <location>
        <begin position="130"/>
        <end position="142"/>
    </location>
</feature>
<protein>
    <recommendedName>
        <fullName evidence="6">Ankyrin repeat protein</fullName>
    </recommendedName>
</protein>
<evidence type="ECO:0000256" key="1">
    <source>
        <dbReference type="ARBA" id="ARBA00022737"/>
    </source>
</evidence>
<accession>A0AAD9E8N0</accession>
<evidence type="ECO:0000256" key="2">
    <source>
        <dbReference type="ARBA" id="ARBA00023043"/>
    </source>
</evidence>
<proteinExistence type="predicted"/>
<dbReference type="Gene3D" id="1.25.40.20">
    <property type="entry name" value="Ankyrin repeat-containing domain"/>
    <property type="match status" value="3"/>
</dbReference>
<gene>
    <name evidence="4" type="ORF">CCHR01_18454</name>
</gene>
<dbReference type="PANTHER" id="PTHR24193:SF121">
    <property type="entry name" value="ADA2A-CONTAINING COMPLEX COMPONENT 3, ISOFORM D"/>
    <property type="match status" value="1"/>
</dbReference>
<sequence>MFQQAYKSCATYLGHRNEDQTPRLIRILDSAFNDENGSITESDIQEVLVFQARQAQRLLDIGADPNARDRICWTPLHHACEVVLPRRSKRSSKRPTWLESYQISTRSNFKAPVDANSEIVLPSSKTTLPQREDSDHAEASDYAEKFDIANSDDLGTDIRWERRQQDNRTENFYVKLALERVEILLQRNADINAQSLDGSTPLHCAASGFMEQPGFKIVFDVWGQHGQVNAIWNSLDNLRRTSFHLAAEHRSDEAIRRIIDGMNRTGFWGSAIANVLAQQDIFGDTALMKAMNSRSLVSAQVLCEYQEDENATEKWDKEFLELKNQDGYTALAIAVSTLFKEGVEYLIGRGANMNTECFERKGLLHYAVSSGSWIIAGIITTKADTRSLHQGPEWQKWAERCPLPVERQWRLQLAKVASRANRAMGTSILPRIPEDDTLN</sequence>
<dbReference type="EMBL" id="JAQOWY010000746">
    <property type="protein sequence ID" value="KAK1838923.1"/>
    <property type="molecule type" value="Genomic_DNA"/>
</dbReference>
<dbReference type="PANTHER" id="PTHR24193">
    <property type="entry name" value="ANKYRIN REPEAT PROTEIN"/>
    <property type="match status" value="1"/>
</dbReference>
<dbReference type="AlphaFoldDB" id="A0AAD9E8N0"/>
<dbReference type="GO" id="GO:0005634">
    <property type="term" value="C:nucleus"/>
    <property type="evidence" value="ECO:0007669"/>
    <property type="project" value="TreeGrafter"/>
</dbReference>
<dbReference type="InterPro" id="IPR050663">
    <property type="entry name" value="Ankyrin-SOCS_Box"/>
</dbReference>
<reference evidence="4" key="1">
    <citation type="submission" date="2023-01" db="EMBL/GenBank/DDBJ databases">
        <title>Colletotrichum chrysophilum M932 genome sequence.</title>
        <authorList>
            <person name="Baroncelli R."/>
        </authorList>
    </citation>
    <scope>NUCLEOTIDE SEQUENCE</scope>
    <source>
        <strain evidence="4">M932</strain>
    </source>
</reference>
<keyword evidence="1" id="KW-0677">Repeat</keyword>
<dbReference type="GO" id="GO:0045944">
    <property type="term" value="P:positive regulation of transcription by RNA polymerase II"/>
    <property type="evidence" value="ECO:0007669"/>
    <property type="project" value="TreeGrafter"/>
</dbReference>
<name>A0AAD9E8N0_9PEZI</name>
<evidence type="ECO:0000313" key="5">
    <source>
        <dbReference type="Proteomes" id="UP001243330"/>
    </source>
</evidence>
<dbReference type="InterPro" id="IPR002110">
    <property type="entry name" value="Ankyrin_rpt"/>
</dbReference>
<dbReference type="GO" id="GO:0000976">
    <property type="term" value="F:transcription cis-regulatory region binding"/>
    <property type="evidence" value="ECO:0007669"/>
    <property type="project" value="TreeGrafter"/>
</dbReference>
<evidence type="ECO:0008006" key="6">
    <source>
        <dbReference type="Google" id="ProtNLM"/>
    </source>
</evidence>
<keyword evidence="5" id="KW-1185">Reference proteome</keyword>
<keyword evidence="2" id="KW-0040">ANK repeat</keyword>
<dbReference type="Pfam" id="PF12796">
    <property type="entry name" value="Ank_2"/>
    <property type="match status" value="1"/>
</dbReference>
<comment type="caution">
    <text evidence="4">The sequence shown here is derived from an EMBL/GenBank/DDBJ whole genome shotgun (WGS) entry which is preliminary data.</text>
</comment>
<dbReference type="InterPro" id="IPR036770">
    <property type="entry name" value="Ankyrin_rpt-contain_sf"/>
</dbReference>
<dbReference type="Proteomes" id="UP001243330">
    <property type="component" value="Unassembled WGS sequence"/>
</dbReference>
<evidence type="ECO:0000313" key="4">
    <source>
        <dbReference type="EMBL" id="KAK1838923.1"/>
    </source>
</evidence>
<evidence type="ECO:0000256" key="3">
    <source>
        <dbReference type="SAM" id="MobiDB-lite"/>
    </source>
</evidence>
<dbReference type="SMART" id="SM00248">
    <property type="entry name" value="ANK"/>
    <property type="match status" value="4"/>
</dbReference>